<dbReference type="InterPro" id="IPR002678">
    <property type="entry name" value="DUF34/NIF3"/>
</dbReference>
<dbReference type="PANTHER" id="PTHR13799">
    <property type="entry name" value="NGG1 INTERACTING FACTOR 3"/>
    <property type="match status" value="1"/>
</dbReference>
<feature type="binding site" evidence="5">
    <location>
        <position position="117"/>
    </location>
    <ligand>
        <name>a divalent metal cation</name>
        <dbReference type="ChEBI" id="CHEBI:60240"/>
        <label>1</label>
    </ligand>
</feature>
<evidence type="ECO:0000256" key="3">
    <source>
        <dbReference type="ARBA" id="ARBA00022112"/>
    </source>
</evidence>
<evidence type="ECO:0000256" key="5">
    <source>
        <dbReference type="PIRSR" id="PIRSR602678-1"/>
    </source>
</evidence>
<comment type="subunit">
    <text evidence="2">Homohexamer.</text>
</comment>
<dbReference type="GO" id="GO:0046872">
    <property type="term" value="F:metal ion binding"/>
    <property type="evidence" value="ECO:0007669"/>
    <property type="project" value="UniProtKB-KW"/>
</dbReference>
<dbReference type="Pfam" id="PF01784">
    <property type="entry name" value="DUF34_NIF3"/>
    <property type="match status" value="1"/>
</dbReference>
<comment type="caution">
    <text evidence="6">The sequence shown here is derived from an EMBL/GenBank/DDBJ whole genome shotgun (WGS) entry which is preliminary data.</text>
</comment>
<proteinExistence type="inferred from homology"/>
<dbReference type="InterPro" id="IPR036069">
    <property type="entry name" value="DUF34/NIF3_sf"/>
</dbReference>
<keyword evidence="7" id="KW-1185">Reference proteome</keyword>
<gene>
    <name evidence="6" type="ORF">ATL40_1033</name>
</gene>
<sequence length="289" mass="30558">MSDQAMSAPASTGPVLLGDLITDLERRYPPSTAAQWDAVGLLAGNPGRTVSRVLLAVEVNQDVVEEAVHLGVDLLLVHHPYLLRGVHTVAETTAKGRVLAELIRHDIALYAAHTNADDAPGGVSAALAELLGLREAEPLIRSTHPDSHPGSGTGRVGTLAEPTSLRVLAERVAQALPRTAQGLRVAGDLDAEVTRVAVCGGSGDSFLPDARRVGAEVYLTADLRHHPATDFRAEAPLPYLIDAAHWASEWPWLPHLAEQVTQDCAARGATVEVHVSSICTDAWDAVAGR</sequence>
<reference evidence="6 7" key="1">
    <citation type="submission" date="2017-10" db="EMBL/GenBank/DDBJ databases">
        <title>Sequencing the genomes of 1000 actinobacteria strains.</title>
        <authorList>
            <person name="Klenk H.-P."/>
        </authorList>
    </citation>
    <scope>NUCLEOTIDE SEQUENCE [LARGE SCALE GENOMIC DNA]</scope>
    <source>
        <strain evidence="6 7">DSM 21801</strain>
    </source>
</reference>
<evidence type="ECO:0000256" key="1">
    <source>
        <dbReference type="ARBA" id="ARBA00006964"/>
    </source>
</evidence>
<evidence type="ECO:0000256" key="4">
    <source>
        <dbReference type="ARBA" id="ARBA00022723"/>
    </source>
</evidence>
<dbReference type="PANTHER" id="PTHR13799:SF14">
    <property type="entry name" value="GTP CYCLOHYDROLASE 1 TYPE 2 HOMOLOG"/>
    <property type="match status" value="1"/>
</dbReference>
<dbReference type="NCBIfam" id="TIGR00486">
    <property type="entry name" value="YbgI_SA1388"/>
    <property type="match status" value="1"/>
</dbReference>
<dbReference type="SUPFAM" id="SSF102705">
    <property type="entry name" value="NIF3 (NGG1p interacting factor 3)-like"/>
    <property type="match status" value="1"/>
</dbReference>
<dbReference type="Gene3D" id="3.40.1390.30">
    <property type="entry name" value="NIF3 (NGG1p interacting factor 3)-like"/>
    <property type="match status" value="2"/>
</dbReference>
<protein>
    <recommendedName>
        <fullName evidence="3">GTP cyclohydrolase 1 type 2 homolog</fullName>
    </recommendedName>
</protein>
<dbReference type="EMBL" id="PDJD01000001">
    <property type="protein sequence ID" value="PFG19470.1"/>
    <property type="molecule type" value="Genomic_DNA"/>
</dbReference>
<feature type="binding site" evidence="5">
    <location>
        <position position="78"/>
    </location>
    <ligand>
        <name>a divalent metal cation</name>
        <dbReference type="ChEBI" id="CHEBI:60240"/>
        <label>1</label>
    </ligand>
</feature>
<feature type="binding site" evidence="5">
    <location>
        <position position="249"/>
    </location>
    <ligand>
        <name>a divalent metal cation</name>
        <dbReference type="ChEBI" id="CHEBI:60240"/>
        <label>1</label>
    </ligand>
</feature>
<accession>A0A2A9D0V1</accession>
<evidence type="ECO:0000313" key="7">
    <source>
        <dbReference type="Proteomes" id="UP000224915"/>
    </source>
</evidence>
<evidence type="ECO:0000313" key="6">
    <source>
        <dbReference type="EMBL" id="PFG19470.1"/>
    </source>
</evidence>
<dbReference type="Proteomes" id="UP000224915">
    <property type="component" value="Unassembled WGS sequence"/>
</dbReference>
<feature type="binding site" evidence="5">
    <location>
        <position position="79"/>
    </location>
    <ligand>
        <name>a divalent metal cation</name>
        <dbReference type="ChEBI" id="CHEBI:60240"/>
        <label>1</label>
    </ligand>
</feature>
<name>A0A2A9D0V1_9MICO</name>
<organism evidence="6 7">
    <name type="scientific">Serinibacter salmoneus</name>
    <dbReference type="NCBI Taxonomy" id="556530"/>
    <lineage>
        <taxon>Bacteria</taxon>
        <taxon>Bacillati</taxon>
        <taxon>Actinomycetota</taxon>
        <taxon>Actinomycetes</taxon>
        <taxon>Micrococcales</taxon>
        <taxon>Beutenbergiaceae</taxon>
        <taxon>Serinibacter</taxon>
    </lineage>
</organism>
<evidence type="ECO:0000256" key="2">
    <source>
        <dbReference type="ARBA" id="ARBA00011643"/>
    </source>
</evidence>
<dbReference type="RefSeq" id="WP_245866769.1">
    <property type="nucleotide sequence ID" value="NZ_PDJD01000001.1"/>
</dbReference>
<comment type="similarity">
    <text evidence="1">Belongs to the GTP cyclohydrolase I type 2/NIF3 family.</text>
</comment>
<keyword evidence="4 5" id="KW-0479">Metal-binding</keyword>
<feature type="binding site" evidence="5">
    <location>
        <position position="245"/>
    </location>
    <ligand>
        <name>a divalent metal cation</name>
        <dbReference type="ChEBI" id="CHEBI:60240"/>
        <label>1</label>
    </ligand>
</feature>
<dbReference type="FunFam" id="3.40.1390.30:FF:000001">
    <property type="entry name" value="GTP cyclohydrolase 1 type 2"/>
    <property type="match status" value="1"/>
</dbReference>
<dbReference type="GO" id="GO:0005737">
    <property type="term" value="C:cytoplasm"/>
    <property type="evidence" value="ECO:0007669"/>
    <property type="project" value="TreeGrafter"/>
</dbReference>
<dbReference type="AlphaFoldDB" id="A0A2A9D0V1"/>